<dbReference type="PANTHER" id="PTHR33608:SF6">
    <property type="entry name" value="BLL2464 PROTEIN"/>
    <property type="match status" value="1"/>
</dbReference>
<protein>
    <recommendedName>
        <fullName evidence="1">DUF58 domain-containing protein</fullName>
    </recommendedName>
</protein>
<dbReference type="AlphaFoldDB" id="A0A7I7QK10"/>
<name>A0A7I7QK10_9MYCO</name>
<dbReference type="EMBL" id="AP022588">
    <property type="protein sequence ID" value="BBY26709.1"/>
    <property type="molecule type" value="Genomic_DNA"/>
</dbReference>
<proteinExistence type="predicted"/>
<feature type="domain" description="DUF58" evidence="1">
    <location>
        <begin position="37"/>
        <end position="208"/>
    </location>
</feature>
<gene>
    <name evidence="2" type="ORF">MSEDJ_08050</name>
</gene>
<dbReference type="PANTHER" id="PTHR33608">
    <property type="entry name" value="BLL2464 PROTEIN"/>
    <property type="match status" value="1"/>
</dbReference>
<evidence type="ECO:0000313" key="3">
    <source>
        <dbReference type="Proteomes" id="UP000467193"/>
    </source>
</evidence>
<dbReference type="Pfam" id="PF01882">
    <property type="entry name" value="DUF58"/>
    <property type="match status" value="1"/>
</dbReference>
<dbReference type="KEGG" id="msei:MSEDJ_08050"/>
<sequence length="294" mass="32430">MGRHLDRAKAYVGRDVSGLLEGGRYSLVHTRSLEFDDLRPYVPGDDVRDIDWKATARSGNVLIKRFVSEKHHKILVVADAGRNTAGLSPSGEVKREVAANVIGALGLITLPRSDEIGMVFGDGRGCVDIRLRRGETHLEYMLQRYLDHACDHPGRSDVVTQLRWVAEHYRHRHLVVVVSDEPEVDDRLDELLTRLAARHDVMWAMTVDHPAIAGPDDPMDADVVGYDVADGATVLGRTDLGRDVIAAYEEAERARREALYESMTAHAVPYALIAGSRGIRRGLIGMTGVLARAG</sequence>
<reference evidence="2 3" key="1">
    <citation type="journal article" date="2019" name="Emerg. Microbes Infect.">
        <title>Comprehensive subspecies identification of 175 nontuberculous mycobacteria species based on 7547 genomic profiles.</title>
        <authorList>
            <person name="Matsumoto Y."/>
            <person name="Kinjo T."/>
            <person name="Motooka D."/>
            <person name="Nabeya D."/>
            <person name="Jung N."/>
            <person name="Uechi K."/>
            <person name="Horii T."/>
            <person name="Iida T."/>
            <person name="Fujita J."/>
            <person name="Nakamura S."/>
        </authorList>
    </citation>
    <scope>NUCLEOTIDE SEQUENCE [LARGE SCALE GENOMIC DNA]</scope>
    <source>
        <strain evidence="2 3">JCM 17899</strain>
    </source>
</reference>
<evidence type="ECO:0000259" key="1">
    <source>
        <dbReference type="Pfam" id="PF01882"/>
    </source>
</evidence>
<evidence type="ECO:0000313" key="2">
    <source>
        <dbReference type="EMBL" id="BBY26709.1"/>
    </source>
</evidence>
<accession>A0A7I7QK10</accession>
<dbReference type="InterPro" id="IPR002881">
    <property type="entry name" value="DUF58"/>
</dbReference>
<dbReference type="RefSeq" id="WP_163795707.1">
    <property type="nucleotide sequence ID" value="NZ_AP022588.1"/>
</dbReference>
<organism evidence="2 3">
    <name type="scientific">Mycolicibacterium sediminis</name>
    <dbReference type="NCBI Taxonomy" id="1286180"/>
    <lineage>
        <taxon>Bacteria</taxon>
        <taxon>Bacillati</taxon>
        <taxon>Actinomycetota</taxon>
        <taxon>Actinomycetes</taxon>
        <taxon>Mycobacteriales</taxon>
        <taxon>Mycobacteriaceae</taxon>
        <taxon>Mycolicibacterium</taxon>
    </lineage>
</organism>
<keyword evidence="3" id="KW-1185">Reference proteome</keyword>
<dbReference type="Proteomes" id="UP000467193">
    <property type="component" value="Chromosome"/>
</dbReference>